<protein>
    <recommendedName>
        <fullName evidence="6">Ankyrin repeat protein</fullName>
    </recommendedName>
</protein>
<comment type="caution">
    <text evidence="4">The sequence shown here is derived from an EMBL/GenBank/DDBJ whole genome shotgun (WGS) entry which is preliminary data.</text>
</comment>
<keyword evidence="1" id="KW-0677">Repeat</keyword>
<dbReference type="Proteomes" id="UP001430584">
    <property type="component" value="Unassembled WGS sequence"/>
</dbReference>
<accession>A0ABR3CVR1</accession>
<keyword evidence="2 3" id="KW-0040">ANK repeat</keyword>
<dbReference type="EMBL" id="JAJVCZ030000001">
    <property type="protein sequence ID" value="KAL0264976.1"/>
    <property type="molecule type" value="Genomic_DNA"/>
</dbReference>
<dbReference type="SMART" id="SM00248">
    <property type="entry name" value="ANK"/>
    <property type="match status" value="3"/>
</dbReference>
<name>A0ABR3CVR1_9PEZI</name>
<organism evidence="4 5">
    <name type="scientific">Diplodia seriata</name>
    <dbReference type="NCBI Taxonomy" id="420778"/>
    <lineage>
        <taxon>Eukaryota</taxon>
        <taxon>Fungi</taxon>
        <taxon>Dikarya</taxon>
        <taxon>Ascomycota</taxon>
        <taxon>Pezizomycotina</taxon>
        <taxon>Dothideomycetes</taxon>
        <taxon>Dothideomycetes incertae sedis</taxon>
        <taxon>Botryosphaeriales</taxon>
        <taxon>Botryosphaeriaceae</taxon>
        <taxon>Diplodia</taxon>
    </lineage>
</organism>
<dbReference type="PROSITE" id="PS50088">
    <property type="entry name" value="ANK_REPEAT"/>
    <property type="match status" value="1"/>
</dbReference>
<reference evidence="4 5" key="1">
    <citation type="submission" date="2024-02" db="EMBL/GenBank/DDBJ databases">
        <title>De novo assembly and annotation of 12 fungi associated with fruit tree decline syndrome in Ontario, Canada.</title>
        <authorList>
            <person name="Sulman M."/>
            <person name="Ellouze W."/>
            <person name="Ilyukhin E."/>
        </authorList>
    </citation>
    <scope>NUCLEOTIDE SEQUENCE [LARGE SCALE GENOMIC DNA]</scope>
    <source>
        <strain evidence="4 5">FDS-637</strain>
    </source>
</reference>
<dbReference type="PANTHER" id="PTHR24180:SF45">
    <property type="entry name" value="POLY [ADP-RIBOSE] POLYMERASE TANKYRASE"/>
    <property type="match status" value="1"/>
</dbReference>
<dbReference type="GeneID" id="92005017"/>
<dbReference type="InterPro" id="IPR036770">
    <property type="entry name" value="Ankyrin_rpt-contain_sf"/>
</dbReference>
<dbReference type="InterPro" id="IPR051637">
    <property type="entry name" value="Ank_repeat_dom-contain_49"/>
</dbReference>
<evidence type="ECO:0000313" key="5">
    <source>
        <dbReference type="Proteomes" id="UP001430584"/>
    </source>
</evidence>
<dbReference type="PANTHER" id="PTHR24180">
    <property type="entry name" value="CYCLIN-DEPENDENT KINASE INHIBITOR 2C-RELATED"/>
    <property type="match status" value="1"/>
</dbReference>
<sequence>MACGCEDLKYQWTISLFGKLIRITAGIREGGEMSIGWNIMPLNTVRRTSPGFVVIERCSAGTLTAAAASHQVRALLDSGVISTKDQNSDGEGYIDYLIRAPWVGIVDRQFDLLGTFAQEGFLQENDRLLKCVLRWVGEGPHMCLLKEMLRLFDFTQGFRPETMVEWPMPFNPGYIDPFMYPDRLFIEAIGNLAAEDSATEEILRSASPSDLLARNFRGQSALHLAVRNSKMVGLLLKSRLAAHVDSTDKFGMTPLMYAASYGDINTTKSLLQAGADPFLRDGLSYQCMWYYAFLCSEPGFLEEVLKFYMAMNPDDAGDAVKVCLWIRMLFDTSDYYGQTLEYLLQTLSAQGEISWDGFPLLHVCRDTDEAQLLLKYCHGSVNQQNRRGYTPMMVFSHFPSSARVFQKLIEHEADDSALQSIPWVLEYFMVLKHTAAKSALVHATADLHRFQTFEELELKHTCYSHSKNYYGARPQVHFYRPRDDIYEPVDCRTGNVLRQRNCDWDAESAEITNEQEELARRLDVECASYTAVLNDVFEDQWVEVLARRAVLLEHRLQLVLAKQKQRRPRKPSRMGPELPPNELLISETPLRYIDRKEDVFTGICVDISFDLKQKNCQFEHHYRTFVDQFATDSRTYAYMMGRIRQEWDSERQEMLSRLHQEIQRLRKVPSEARGWDVDLE</sequence>
<feature type="repeat" description="ANK" evidence="3">
    <location>
        <begin position="250"/>
        <end position="282"/>
    </location>
</feature>
<dbReference type="PROSITE" id="PS50297">
    <property type="entry name" value="ANK_REP_REGION"/>
    <property type="match status" value="1"/>
</dbReference>
<dbReference type="InterPro" id="IPR002110">
    <property type="entry name" value="Ankyrin_rpt"/>
</dbReference>
<dbReference type="SUPFAM" id="SSF48403">
    <property type="entry name" value="Ankyrin repeat"/>
    <property type="match status" value="1"/>
</dbReference>
<keyword evidence="5" id="KW-1185">Reference proteome</keyword>
<dbReference type="RefSeq" id="XP_066637716.1">
    <property type="nucleotide sequence ID" value="XM_066772437.1"/>
</dbReference>
<evidence type="ECO:0000313" key="4">
    <source>
        <dbReference type="EMBL" id="KAL0264976.1"/>
    </source>
</evidence>
<proteinExistence type="predicted"/>
<evidence type="ECO:0000256" key="2">
    <source>
        <dbReference type="ARBA" id="ARBA00023043"/>
    </source>
</evidence>
<evidence type="ECO:0008006" key="6">
    <source>
        <dbReference type="Google" id="ProtNLM"/>
    </source>
</evidence>
<evidence type="ECO:0000256" key="1">
    <source>
        <dbReference type="ARBA" id="ARBA00022737"/>
    </source>
</evidence>
<dbReference type="Pfam" id="PF12796">
    <property type="entry name" value="Ank_2"/>
    <property type="match status" value="1"/>
</dbReference>
<dbReference type="Gene3D" id="1.25.40.20">
    <property type="entry name" value="Ankyrin repeat-containing domain"/>
    <property type="match status" value="1"/>
</dbReference>
<evidence type="ECO:0000256" key="3">
    <source>
        <dbReference type="PROSITE-ProRule" id="PRU00023"/>
    </source>
</evidence>
<gene>
    <name evidence="4" type="ORF">SLS55_000932</name>
</gene>